<proteinExistence type="predicted"/>
<dbReference type="EMBL" id="CP002584">
    <property type="protein sequence ID" value="ADZ81406.1"/>
    <property type="molecule type" value="Genomic_DNA"/>
</dbReference>
<dbReference type="InterPro" id="IPR050109">
    <property type="entry name" value="HTH-type_TetR-like_transc_reg"/>
</dbReference>
<dbReference type="KEGG" id="shg:Sph21_4899"/>
<evidence type="ECO:0000256" key="2">
    <source>
        <dbReference type="ARBA" id="ARBA00023125"/>
    </source>
</evidence>
<organism evidence="6">
    <name type="scientific">Sphingobacterium sp. (strain 21)</name>
    <dbReference type="NCBI Taxonomy" id="743722"/>
    <lineage>
        <taxon>Bacteria</taxon>
        <taxon>Pseudomonadati</taxon>
        <taxon>Bacteroidota</taxon>
        <taxon>Sphingobacteriia</taxon>
        <taxon>Sphingobacteriales</taxon>
        <taxon>Sphingobacteriaceae</taxon>
        <taxon>Sphingobacterium</taxon>
    </lineage>
</organism>
<gene>
    <name evidence="6" type="ordered locus">Sph21_4899</name>
</gene>
<evidence type="ECO:0000256" key="4">
    <source>
        <dbReference type="PROSITE-ProRule" id="PRU00335"/>
    </source>
</evidence>
<sequence>MNRLMTTSKRIERLKEQTKKSIFFAALKIIREEGCQGLSMRKIAQEIEYTAPAIYEYFAGKEALIIELKRYGFLLLTKRVRLAASLSTDPSEQIKSMWLAYWDFALLETELYQLMFGLDVHAIDDYKSNLDCEVISQLFQEVIERLTLTTSEETLKIKLFTYWSLVHGLLTLQLTQDLNGTFSRKILLEGIEGISKSMHHKKI</sequence>
<dbReference type="PATRIC" id="fig|743722.3.peg.5197"/>
<dbReference type="GO" id="GO:0000976">
    <property type="term" value="F:transcription cis-regulatory region binding"/>
    <property type="evidence" value="ECO:0007669"/>
    <property type="project" value="TreeGrafter"/>
</dbReference>
<dbReference type="AlphaFoldDB" id="F4C8T7"/>
<feature type="DNA-binding region" description="H-T-H motif" evidence="4">
    <location>
        <begin position="39"/>
        <end position="58"/>
    </location>
</feature>
<dbReference type="HOGENOM" id="CLU_069356_40_3_10"/>
<dbReference type="PRINTS" id="PR00455">
    <property type="entry name" value="HTHTETR"/>
</dbReference>
<accession>F4C8T7</accession>
<dbReference type="SUPFAM" id="SSF48498">
    <property type="entry name" value="Tetracyclin repressor-like, C-terminal domain"/>
    <property type="match status" value="1"/>
</dbReference>
<dbReference type="PANTHER" id="PTHR30055:SF234">
    <property type="entry name" value="HTH-TYPE TRANSCRIPTIONAL REGULATOR BETI"/>
    <property type="match status" value="1"/>
</dbReference>
<dbReference type="STRING" id="743722.Sph21_4899"/>
<dbReference type="Pfam" id="PF00440">
    <property type="entry name" value="TetR_N"/>
    <property type="match status" value="1"/>
</dbReference>
<dbReference type="InterPro" id="IPR036271">
    <property type="entry name" value="Tet_transcr_reg_TetR-rel_C_sf"/>
</dbReference>
<dbReference type="Pfam" id="PF13305">
    <property type="entry name" value="TetR_C_33"/>
    <property type="match status" value="1"/>
</dbReference>
<name>F4C8T7_SPHS2</name>
<reference evidence="6" key="1">
    <citation type="submission" date="2011-03" db="EMBL/GenBank/DDBJ databases">
        <title>Complete sequence of Sphingobacterium sp. 21.</title>
        <authorList>
            <consortium name="US DOE Joint Genome Institute"/>
            <person name="Lucas S."/>
            <person name="Copeland A."/>
            <person name="Lapidus A."/>
            <person name="Cheng J.-F."/>
            <person name="Goodwin L."/>
            <person name="Pitluck S."/>
            <person name="Davenport K."/>
            <person name="Detter J.C."/>
            <person name="Han C."/>
            <person name="Tapia R."/>
            <person name="Land M."/>
            <person name="Hauser L."/>
            <person name="Kyrpides N."/>
            <person name="Ivanova N."/>
            <person name="Ovchinnikova G."/>
            <person name="Pagani I."/>
            <person name="Siebers A.K."/>
            <person name="Allgaier M."/>
            <person name="Thelen M.P."/>
            <person name="Hugenholtz P."/>
            <person name="Woyke T."/>
        </authorList>
    </citation>
    <scope>NUCLEOTIDE SEQUENCE</scope>
    <source>
        <strain evidence="6">21</strain>
    </source>
</reference>
<dbReference type="OrthoDB" id="594604at2"/>
<dbReference type="PROSITE" id="PS50977">
    <property type="entry name" value="HTH_TETR_2"/>
    <property type="match status" value="1"/>
</dbReference>
<dbReference type="SUPFAM" id="SSF46689">
    <property type="entry name" value="Homeodomain-like"/>
    <property type="match status" value="1"/>
</dbReference>
<evidence type="ECO:0000256" key="1">
    <source>
        <dbReference type="ARBA" id="ARBA00023015"/>
    </source>
</evidence>
<dbReference type="InterPro" id="IPR025996">
    <property type="entry name" value="MT1864/Rv1816-like_C"/>
</dbReference>
<keyword evidence="2 4" id="KW-0238">DNA-binding</keyword>
<dbReference type="InterPro" id="IPR001647">
    <property type="entry name" value="HTH_TetR"/>
</dbReference>
<dbReference type="GO" id="GO:0003700">
    <property type="term" value="F:DNA-binding transcription factor activity"/>
    <property type="evidence" value="ECO:0007669"/>
    <property type="project" value="TreeGrafter"/>
</dbReference>
<dbReference type="PANTHER" id="PTHR30055">
    <property type="entry name" value="HTH-TYPE TRANSCRIPTIONAL REGULATOR RUTR"/>
    <property type="match status" value="1"/>
</dbReference>
<protein>
    <submittedName>
        <fullName evidence="6">Regulatory protein TetR</fullName>
    </submittedName>
</protein>
<dbReference type="InterPro" id="IPR009057">
    <property type="entry name" value="Homeodomain-like_sf"/>
</dbReference>
<evidence type="ECO:0000313" key="6">
    <source>
        <dbReference type="EMBL" id="ADZ81406.1"/>
    </source>
</evidence>
<keyword evidence="3" id="KW-0804">Transcription</keyword>
<feature type="domain" description="HTH tetR-type" evidence="5">
    <location>
        <begin position="16"/>
        <end position="76"/>
    </location>
</feature>
<keyword evidence="1" id="KW-0805">Transcription regulation</keyword>
<dbReference type="eggNOG" id="COG1309">
    <property type="taxonomic scope" value="Bacteria"/>
</dbReference>
<dbReference type="Gene3D" id="1.10.357.10">
    <property type="entry name" value="Tetracycline Repressor, domain 2"/>
    <property type="match status" value="1"/>
</dbReference>
<evidence type="ECO:0000256" key="3">
    <source>
        <dbReference type="ARBA" id="ARBA00023163"/>
    </source>
</evidence>
<evidence type="ECO:0000259" key="5">
    <source>
        <dbReference type="PROSITE" id="PS50977"/>
    </source>
</evidence>